<reference evidence="3" key="1">
    <citation type="journal article" date="2019" name="Int. J. Syst. Evol. Microbiol.">
        <title>The Global Catalogue of Microorganisms (GCM) 10K type strain sequencing project: providing services to taxonomists for standard genome sequencing and annotation.</title>
        <authorList>
            <consortium name="The Broad Institute Genomics Platform"/>
            <consortium name="The Broad Institute Genome Sequencing Center for Infectious Disease"/>
            <person name="Wu L."/>
            <person name="Ma J."/>
        </authorList>
    </citation>
    <scope>NUCLEOTIDE SEQUENCE [LARGE SCALE GENOMIC DNA]</scope>
    <source>
        <strain evidence="3">KCTC 12847</strain>
    </source>
</reference>
<evidence type="ECO:0000256" key="1">
    <source>
        <dbReference type="SAM" id="MobiDB-lite"/>
    </source>
</evidence>
<proteinExistence type="predicted"/>
<comment type="caution">
    <text evidence="2">The sequence shown here is derived from an EMBL/GenBank/DDBJ whole genome shotgun (WGS) entry which is preliminary data.</text>
</comment>
<sequence length="271" mass="28938">MNLCLRSLAVLGLVGILMLGGPLVMLAGPTIDLNSHWSTADRSVAGLAPTPEEAHEAVVQVYAARAFNWRGAFGVHTWIATKAEGDTFYRVYEVTRWRGAVHVSRQRSPDRAWYGNPPQLLASYYGDAAARLILPIEAAAAAYPRAGQYRIWPGPNSNTFTAWIIRQVPGLRVHLPPTAIGKDYLIDGWATTAPSESGYQIALGGLVGILVARDEGVEINLLGLVFGIDYAVPALKFPGIGRLGFESPALGRSGDGQTGSSVESTAALSAR</sequence>
<evidence type="ECO:0000313" key="2">
    <source>
        <dbReference type="EMBL" id="MFC3290790.1"/>
    </source>
</evidence>
<feature type="region of interest" description="Disordered" evidence="1">
    <location>
        <begin position="251"/>
        <end position="271"/>
    </location>
</feature>
<accession>A0ABV7LX59</accession>
<keyword evidence="3" id="KW-1185">Reference proteome</keyword>
<feature type="compositionally biased region" description="Polar residues" evidence="1">
    <location>
        <begin position="258"/>
        <end position="271"/>
    </location>
</feature>
<organism evidence="2 3">
    <name type="scientific">Modicisalibacter luteus</name>
    <dbReference type="NCBI Taxonomy" id="453962"/>
    <lineage>
        <taxon>Bacteria</taxon>
        <taxon>Pseudomonadati</taxon>
        <taxon>Pseudomonadota</taxon>
        <taxon>Gammaproteobacteria</taxon>
        <taxon>Oceanospirillales</taxon>
        <taxon>Halomonadaceae</taxon>
        <taxon>Modicisalibacter</taxon>
    </lineage>
</organism>
<dbReference type="EMBL" id="JBHRUH010000003">
    <property type="protein sequence ID" value="MFC3290790.1"/>
    <property type="molecule type" value="Genomic_DNA"/>
</dbReference>
<protein>
    <submittedName>
        <fullName evidence="2">DUF3750 domain-containing protein</fullName>
    </submittedName>
</protein>
<evidence type="ECO:0000313" key="3">
    <source>
        <dbReference type="Proteomes" id="UP001595640"/>
    </source>
</evidence>
<name>A0ABV7LX59_9GAMM</name>
<gene>
    <name evidence="2" type="ORF">ACFOEI_01745</name>
</gene>
<dbReference type="Pfam" id="PF12570">
    <property type="entry name" value="DUF3750"/>
    <property type="match status" value="1"/>
</dbReference>
<dbReference type="RefSeq" id="WP_019019526.1">
    <property type="nucleotide sequence ID" value="NZ_BMXD01000008.1"/>
</dbReference>
<dbReference type="InterPro" id="IPR022224">
    <property type="entry name" value="DUF3750"/>
</dbReference>
<dbReference type="Proteomes" id="UP001595640">
    <property type="component" value="Unassembled WGS sequence"/>
</dbReference>